<keyword evidence="2" id="KW-1185">Reference proteome</keyword>
<sequence>MHESASLSDDGEARSVADVVERLATKYPEVDRAEVERIVRTEHHEFDGKPVRDFVPVLVEKAAKKQIKAIAKA</sequence>
<reference evidence="1 2" key="1">
    <citation type="submission" date="2019-12" db="EMBL/GenBank/DDBJ databases">
        <authorList>
            <person name="Kim Y.S."/>
        </authorList>
    </citation>
    <scope>NUCLEOTIDE SEQUENCE [LARGE SCALE GENOMIC DNA]</scope>
    <source>
        <strain evidence="1 2">MMS17-SY077</strain>
    </source>
</reference>
<comment type="caution">
    <text evidence="1">The sequence shown here is derived from an EMBL/GenBank/DDBJ whole genome shotgun (WGS) entry which is preliminary data.</text>
</comment>
<accession>A0A6I4NWP8</accession>
<dbReference type="Gene3D" id="1.10.8.1060">
    <property type="entry name" value="Corynebacterium glutamicum thioredoxin-dependent arsenate reductase, N-terminal domain"/>
    <property type="match status" value="1"/>
</dbReference>
<proteinExistence type="predicted"/>
<evidence type="ECO:0000313" key="1">
    <source>
        <dbReference type="EMBL" id="MWB98713.1"/>
    </source>
</evidence>
<name>A0A6I4NWP8_9MICO</name>
<dbReference type="NCBIfam" id="NF046112">
    <property type="entry name" value="MSMEG_6209_Nter"/>
    <property type="match status" value="1"/>
</dbReference>
<protein>
    <submittedName>
        <fullName evidence="1">Uncharacterized protein</fullName>
    </submittedName>
</protein>
<dbReference type="Proteomes" id="UP000438182">
    <property type="component" value="Unassembled WGS sequence"/>
</dbReference>
<dbReference type="EMBL" id="WSTA01000034">
    <property type="protein sequence ID" value="MWB98713.1"/>
    <property type="molecule type" value="Genomic_DNA"/>
</dbReference>
<evidence type="ECO:0000313" key="2">
    <source>
        <dbReference type="Proteomes" id="UP000438182"/>
    </source>
</evidence>
<dbReference type="AlphaFoldDB" id="A0A6I4NWP8"/>
<gene>
    <name evidence="1" type="ORF">GB864_09160</name>
</gene>
<organism evidence="1 2">
    <name type="scientific">Agromyces seonyuensis</name>
    <dbReference type="NCBI Taxonomy" id="2662446"/>
    <lineage>
        <taxon>Bacteria</taxon>
        <taxon>Bacillati</taxon>
        <taxon>Actinomycetota</taxon>
        <taxon>Actinomycetes</taxon>
        <taxon>Micrococcales</taxon>
        <taxon>Microbacteriaceae</taxon>
        <taxon>Agromyces</taxon>
    </lineage>
</organism>